<dbReference type="Pfam" id="PF04800">
    <property type="entry name" value="NDUS4"/>
    <property type="match status" value="1"/>
</dbReference>
<evidence type="ECO:0000256" key="9">
    <source>
        <dbReference type="ARBA" id="ARBA00023128"/>
    </source>
</evidence>
<dbReference type="GO" id="GO:0022900">
    <property type="term" value="P:electron transport chain"/>
    <property type="evidence" value="ECO:0007669"/>
    <property type="project" value="InterPro"/>
</dbReference>
<dbReference type="InterPro" id="IPR038532">
    <property type="entry name" value="NDUFS4-like_sf"/>
</dbReference>
<comment type="function">
    <text evidence="1 11">Accessory subunit of the mitochondrial membrane respiratory chain NADH dehydrogenase (Complex I), that is believed not to be involved in catalysis. Complex I functions in the transfer of electrons from NADH to the respiratory chain. The immediate electron acceptor for the enzyme is believed to be ubiquinone.</text>
</comment>
<keyword evidence="9 11" id="KW-0496">Mitochondrion</keyword>
<evidence type="ECO:0000313" key="13">
    <source>
        <dbReference type="Proteomes" id="UP000786811"/>
    </source>
</evidence>
<keyword evidence="4 11" id="KW-0813">Transport</keyword>
<dbReference type="EMBL" id="CAJNRD030001122">
    <property type="protein sequence ID" value="CAG5099655.1"/>
    <property type="molecule type" value="Genomic_DNA"/>
</dbReference>
<evidence type="ECO:0000256" key="4">
    <source>
        <dbReference type="ARBA" id="ARBA00022448"/>
    </source>
</evidence>
<dbReference type="AlphaFoldDB" id="A0A8J2HFX3"/>
<evidence type="ECO:0000256" key="7">
    <source>
        <dbReference type="ARBA" id="ARBA00022946"/>
    </source>
</evidence>
<keyword evidence="6 11" id="KW-0999">Mitochondrion inner membrane</keyword>
<organism evidence="12 13">
    <name type="scientific">Cotesia congregata</name>
    <name type="common">Parasitoid wasp</name>
    <name type="synonym">Apanteles congregatus</name>
    <dbReference type="NCBI Taxonomy" id="51543"/>
    <lineage>
        <taxon>Eukaryota</taxon>
        <taxon>Metazoa</taxon>
        <taxon>Ecdysozoa</taxon>
        <taxon>Arthropoda</taxon>
        <taxon>Hexapoda</taxon>
        <taxon>Insecta</taxon>
        <taxon>Pterygota</taxon>
        <taxon>Neoptera</taxon>
        <taxon>Endopterygota</taxon>
        <taxon>Hymenoptera</taxon>
        <taxon>Apocrita</taxon>
        <taxon>Ichneumonoidea</taxon>
        <taxon>Braconidae</taxon>
        <taxon>Microgastrinae</taxon>
        <taxon>Cotesia</taxon>
    </lineage>
</organism>
<dbReference type="OrthoDB" id="3089at2759"/>
<keyword evidence="13" id="KW-1185">Reference proteome</keyword>
<keyword evidence="7 11" id="KW-0809">Transit peptide</keyword>
<evidence type="ECO:0000313" key="12">
    <source>
        <dbReference type="EMBL" id="CAG5099655.1"/>
    </source>
</evidence>
<reference evidence="12" key="1">
    <citation type="submission" date="2021-04" db="EMBL/GenBank/DDBJ databases">
        <authorList>
            <person name="Chebbi M.A.C M."/>
        </authorList>
    </citation>
    <scope>NUCLEOTIDE SEQUENCE</scope>
</reference>
<dbReference type="PANTHER" id="PTHR12219">
    <property type="entry name" value="NADH-UBIQUINONE OXIDOREDUCTASE"/>
    <property type="match status" value="1"/>
</dbReference>
<protein>
    <recommendedName>
        <fullName evidence="3 11">NADH dehydrogenase [ubiquinone] iron-sulfur protein 4, mitochondrial</fullName>
    </recommendedName>
</protein>
<evidence type="ECO:0000256" key="8">
    <source>
        <dbReference type="ARBA" id="ARBA00022982"/>
    </source>
</evidence>
<sequence>MATSVILRYGLHIERKMNSVALLKNCITKLAGCECTRALSLSSVKLADEVKQPAHIPHDTHNLMTSPEAEEVRMANRRQLITIDEPDDVAVLSGVPEEHIKTRTVRIYMPAKNAMQSGTNNINYWQIDFDTRERWENTLMGWSSTGDPMSNLKVDFASVEEAIDHCKKMKWDYFVQKPNVDDPKPRSYGANFSWDKRTRVTTK</sequence>
<dbReference type="Proteomes" id="UP000786811">
    <property type="component" value="Unassembled WGS sequence"/>
</dbReference>
<proteinExistence type="inferred from homology"/>
<comment type="subcellular location">
    <subcellularLocation>
        <location evidence="11">Mitochondrion inner membrane</location>
        <topology evidence="11">Peripheral membrane protein</topology>
        <orientation evidence="11">Matrix side</orientation>
    </subcellularLocation>
</comment>
<keyword evidence="5 11" id="KW-0679">Respiratory chain</keyword>
<name>A0A8J2HFX3_COTCN</name>
<dbReference type="PANTHER" id="PTHR12219:SF8">
    <property type="entry name" value="NADH DEHYDROGENASE [UBIQUINONE] IRON-SULFUR PROTEIN 4, MITOCHONDRIAL"/>
    <property type="match status" value="1"/>
</dbReference>
<dbReference type="Gene3D" id="3.30.160.190">
    <property type="entry name" value="atu1810 like domain"/>
    <property type="match status" value="1"/>
</dbReference>
<evidence type="ECO:0000256" key="5">
    <source>
        <dbReference type="ARBA" id="ARBA00022660"/>
    </source>
</evidence>
<keyword evidence="10 11" id="KW-0472">Membrane</keyword>
<comment type="caution">
    <text evidence="12">The sequence shown here is derived from an EMBL/GenBank/DDBJ whole genome shotgun (WGS) entry which is preliminary data.</text>
</comment>
<dbReference type="FunFam" id="3.30.160.190:FF:000001">
    <property type="entry name" value="NADH-ubiquinone oxidoreductase 21 kDa subunit mitochondrial"/>
    <property type="match status" value="1"/>
</dbReference>
<evidence type="ECO:0000256" key="11">
    <source>
        <dbReference type="RuleBase" id="RU367010"/>
    </source>
</evidence>
<evidence type="ECO:0000256" key="2">
    <source>
        <dbReference type="ARBA" id="ARBA00005882"/>
    </source>
</evidence>
<comment type="similarity">
    <text evidence="2 11">Belongs to the complex I NDUFS4 subunit family.</text>
</comment>
<evidence type="ECO:0000256" key="3">
    <source>
        <dbReference type="ARBA" id="ARBA00015796"/>
    </source>
</evidence>
<evidence type="ECO:0000256" key="6">
    <source>
        <dbReference type="ARBA" id="ARBA00022792"/>
    </source>
</evidence>
<keyword evidence="8 11" id="KW-0249">Electron transport</keyword>
<accession>A0A8J2HFX3</accession>
<dbReference type="InterPro" id="IPR006885">
    <property type="entry name" value="NADH_UbQ_FeS_4_mit-like"/>
</dbReference>
<evidence type="ECO:0000256" key="10">
    <source>
        <dbReference type="ARBA" id="ARBA00023136"/>
    </source>
</evidence>
<evidence type="ECO:0000256" key="1">
    <source>
        <dbReference type="ARBA" id="ARBA00003195"/>
    </source>
</evidence>
<dbReference type="GO" id="GO:0005743">
    <property type="term" value="C:mitochondrial inner membrane"/>
    <property type="evidence" value="ECO:0007669"/>
    <property type="project" value="UniProtKB-SubCell"/>
</dbReference>
<gene>
    <name evidence="12" type="ORF">HICCMSTLAB_LOCUS9168</name>
</gene>